<gene>
    <name evidence="1" type="ORF">Pint_23415</name>
</gene>
<name>A0ACC0YHV4_9ROSI</name>
<accession>A0ACC0YHV4</accession>
<evidence type="ECO:0000313" key="2">
    <source>
        <dbReference type="Proteomes" id="UP001163603"/>
    </source>
</evidence>
<keyword evidence="2" id="KW-1185">Reference proteome</keyword>
<comment type="caution">
    <text evidence="1">The sequence shown here is derived from an EMBL/GenBank/DDBJ whole genome shotgun (WGS) entry which is preliminary data.</text>
</comment>
<protein>
    <submittedName>
        <fullName evidence="1">Uncharacterized protein</fullName>
    </submittedName>
</protein>
<dbReference type="Proteomes" id="UP001163603">
    <property type="component" value="Chromosome 6"/>
</dbReference>
<proteinExistence type="predicted"/>
<evidence type="ECO:0000313" key="1">
    <source>
        <dbReference type="EMBL" id="KAJ0037889.1"/>
    </source>
</evidence>
<sequence>MDGKISEISHDYESKKKGGYRACSFVFGTIAGTIQAYSKDLHPDPCGKSSCVKGGISFMFYGSLCLLAIGAGGVKGALPALGADQFDNKYGKKDGMLARYFNWYLLSTTFGGMFGVTVIVWVSMNKAWYWGFFMGTITAIIGFIAVALGKPYYHFQPLGNSPLVKIAQVIVVAIRNRSLTGPENPDELFEINDKDRDPGKIL</sequence>
<dbReference type="EMBL" id="CM047741">
    <property type="protein sequence ID" value="KAJ0037889.1"/>
    <property type="molecule type" value="Genomic_DNA"/>
</dbReference>
<reference evidence="2" key="1">
    <citation type="journal article" date="2023" name="G3 (Bethesda)">
        <title>Genome assembly and association tests identify interacting loci associated with vigor, precocity, and sex in interspecific pistachio rootstocks.</title>
        <authorList>
            <person name="Palmer W."/>
            <person name="Jacygrad E."/>
            <person name="Sagayaradj S."/>
            <person name="Cavanaugh K."/>
            <person name="Han R."/>
            <person name="Bertier L."/>
            <person name="Beede B."/>
            <person name="Kafkas S."/>
            <person name="Golino D."/>
            <person name="Preece J."/>
            <person name="Michelmore R."/>
        </authorList>
    </citation>
    <scope>NUCLEOTIDE SEQUENCE [LARGE SCALE GENOMIC DNA]</scope>
</reference>
<organism evidence="1 2">
    <name type="scientific">Pistacia integerrima</name>
    <dbReference type="NCBI Taxonomy" id="434235"/>
    <lineage>
        <taxon>Eukaryota</taxon>
        <taxon>Viridiplantae</taxon>
        <taxon>Streptophyta</taxon>
        <taxon>Embryophyta</taxon>
        <taxon>Tracheophyta</taxon>
        <taxon>Spermatophyta</taxon>
        <taxon>Magnoliopsida</taxon>
        <taxon>eudicotyledons</taxon>
        <taxon>Gunneridae</taxon>
        <taxon>Pentapetalae</taxon>
        <taxon>rosids</taxon>
        <taxon>malvids</taxon>
        <taxon>Sapindales</taxon>
        <taxon>Anacardiaceae</taxon>
        <taxon>Pistacia</taxon>
    </lineage>
</organism>